<dbReference type="Gene3D" id="3.20.20.70">
    <property type="entry name" value="Aldolase class I"/>
    <property type="match status" value="1"/>
</dbReference>
<feature type="compositionally biased region" description="Polar residues" evidence="11">
    <location>
        <begin position="26"/>
        <end position="40"/>
    </location>
</feature>
<dbReference type="NCBIfam" id="TIGR01036">
    <property type="entry name" value="pyrD_sub2"/>
    <property type="match status" value="1"/>
</dbReference>
<dbReference type="Pfam" id="PF04117">
    <property type="entry name" value="Mpv17_PMP22"/>
    <property type="match status" value="1"/>
</dbReference>
<keyword evidence="9" id="KW-0560">Oxidoreductase</keyword>
<dbReference type="AlphaFoldDB" id="A0A0G4L271"/>
<feature type="region of interest" description="Disordered" evidence="11">
    <location>
        <begin position="16"/>
        <end position="49"/>
    </location>
</feature>
<dbReference type="CDD" id="cd04738">
    <property type="entry name" value="DHOD_2_like"/>
    <property type="match status" value="1"/>
</dbReference>
<dbReference type="GO" id="GO:0009220">
    <property type="term" value="P:pyrimidine ribonucleotide biosynthetic process"/>
    <property type="evidence" value="ECO:0007669"/>
    <property type="project" value="TreeGrafter"/>
</dbReference>
<evidence type="ECO:0000313" key="13">
    <source>
        <dbReference type="EMBL" id="CRK16104.1"/>
    </source>
</evidence>
<comment type="similarity">
    <text evidence="4">Belongs to the peroxisomal membrane protein PXMP2/4 family.</text>
</comment>
<evidence type="ECO:0000256" key="4">
    <source>
        <dbReference type="ARBA" id="ARBA00006824"/>
    </source>
</evidence>
<comment type="subcellular location">
    <subcellularLocation>
        <location evidence="2">Membrane</location>
        <topology evidence="2">Multi-pass membrane protein</topology>
    </subcellularLocation>
</comment>
<evidence type="ECO:0000256" key="9">
    <source>
        <dbReference type="ARBA" id="ARBA00023002"/>
    </source>
</evidence>
<dbReference type="InterPro" id="IPR013785">
    <property type="entry name" value="Aldolase_TIM"/>
</dbReference>
<reference evidence="14" key="1">
    <citation type="submission" date="2015-05" db="EMBL/GenBank/DDBJ databases">
        <authorList>
            <person name="Fogelqvist Johan"/>
        </authorList>
    </citation>
    <scope>NUCLEOTIDE SEQUENCE [LARGE SCALE GENOMIC DNA]</scope>
</reference>
<dbReference type="GO" id="GO:0005743">
    <property type="term" value="C:mitochondrial inner membrane"/>
    <property type="evidence" value="ECO:0007669"/>
    <property type="project" value="TreeGrafter"/>
</dbReference>
<dbReference type="FunFam" id="3.20.20.70:FF:000242">
    <property type="entry name" value="Dihydroorotate reductase PyrE"/>
    <property type="match status" value="1"/>
</dbReference>
<keyword evidence="8" id="KW-1133">Transmembrane helix</keyword>
<name>A0A0G4L271_VERLO</name>
<accession>A0A0G4L271</accession>
<proteinExistence type="inferred from homology"/>
<dbReference type="PANTHER" id="PTHR48109">
    <property type="entry name" value="DIHYDROOROTATE DEHYDROGENASE (QUINONE), MITOCHONDRIAL-RELATED"/>
    <property type="match status" value="1"/>
</dbReference>
<dbReference type="Pfam" id="PF01180">
    <property type="entry name" value="DHO_dh"/>
    <property type="match status" value="1"/>
</dbReference>
<evidence type="ECO:0000259" key="12">
    <source>
        <dbReference type="Pfam" id="PF01180"/>
    </source>
</evidence>
<protein>
    <recommendedName>
        <fullName evidence="12">Dihydroorotate dehydrogenase catalytic domain-containing protein</fullName>
    </recommendedName>
</protein>
<comment type="pathway">
    <text evidence="3">Pyrimidine metabolism; UMP biosynthesis via de novo pathway.</text>
</comment>
<keyword evidence="6" id="KW-0288">FMN</keyword>
<evidence type="ECO:0000256" key="2">
    <source>
        <dbReference type="ARBA" id="ARBA00004141"/>
    </source>
</evidence>
<dbReference type="EMBL" id="CVQI01006668">
    <property type="protein sequence ID" value="CRK16104.1"/>
    <property type="molecule type" value="Genomic_DNA"/>
</dbReference>
<evidence type="ECO:0000256" key="8">
    <source>
        <dbReference type="ARBA" id="ARBA00022989"/>
    </source>
</evidence>
<dbReference type="InterPro" id="IPR007248">
    <property type="entry name" value="Mpv17_PMP22"/>
</dbReference>
<evidence type="ECO:0000256" key="3">
    <source>
        <dbReference type="ARBA" id="ARBA00004725"/>
    </source>
</evidence>
<sequence>MTTTTLLRGVLRRQAPWLRTRAGQRRPQSTKHNPEQPRQTPKQHDPIPVPNTVPTIPLWQRLGPLTTAAEGYARAQRNRPYWTQFVTALVIYFCADMSAQRMSGKEYAPERTGRSLIIGGLSAIPSYKWFIFLSVNFNYASRIGSLAVKIIVNQTCFTPLFNSYFFGMQAFLAGDSLEQVVERIRRTVPTSIVNSCKLWPAVTAFSFTFIPMEYRSVFSGVIAVGWQTYLSFLNREAEVAEEAAALAAGREEMASVCLRLSRARPALRSATTPAIRPRLPNHFARRNASTSSGSNAGSNAKIFIYSGALAGSLYISYLYATDTRASLHRWLVPPMMRLLFPDAEDAHHAGTSALQTLYALGLHPRERDTALATDPALSVEVFGTKLANPIGISAGLDKHAEIPDALFALGPGLVEVGGCTPFPQNGNPKPRVFRVPILDGMINRYGLNSYGADAMARRLRERLRTRARDLGLTERDLLDGVTGLPPGSLEEGHLLAVQIAKNKATDERDVNAVAADYVFCVRALAPYADIIVVNVSSPNTPGLRDLQAVEPLTRVLSAVVDEASRTDRRVKPKVMVKVSPDEEEDTQMEGIVQAVCESGVDGVIVGNTTKRRTGIVPEGVALSAREQRNLLEDGGYSGPAMYGRTLSLVKRYRQLLDARTFSAEAEAVAVTGVQGAKGAGSQQKVIFATGGVTNGKQALEMLNAGASVAMVYTGLTYGGSGTITRIKKELKDSFVLIVRVNDAAVRNSMHALHAKLAVLLGHGLRHHARRGARGTVGGESNIRSHGAQRAGEDDGALLLPVGFGQQRLASVLRIEQFQRLLGEDEGSCRVRLHAVGECLCRFLEERLLAAVLDVVDGELELQIFEVIMLGNLLEGATEIVGAGVIRVPGEERDGEIAMVGAGQDSGDARSGCGASADDDCETSGRPAYIRNAIGQKPFPTPFDTPLNFNQVFSLAAQFVAGFAPGTPELPFRAFPSLSVVKAGHGLVFPGAAAAAEKEGLLKYGQKVSAVFYSGLDTYYGCLSRNGDDYVLHYIPKGKDGKAGPAGQVYIILSTADGNTVQAADENTVAGVGILEL</sequence>
<dbReference type="InterPro" id="IPR005720">
    <property type="entry name" value="Dihydroorotate_DH_cat"/>
</dbReference>
<evidence type="ECO:0000256" key="1">
    <source>
        <dbReference type="ARBA" id="ARBA00001917"/>
    </source>
</evidence>
<dbReference type="Proteomes" id="UP000045706">
    <property type="component" value="Unassembled WGS sequence"/>
</dbReference>
<keyword evidence="7" id="KW-0812">Transmembrane</keyword>
<dbReference type="PANTHER" id="PTHR48109:SF4">
    <property type="entry name" value="DIHYDROOROTATE DEHYDROGENASE (QUINONE), MITOCHONDRIAL"/>
    <property type="match status" value="1"/>
</dbReference>
<comment type="cofactor">
    <cofactor evidence="1">
        <name>FMN</name>
        <dbReference type="ChEBI" id="CHEBI:58210"/>
    </cofactor>
</comment>
<dbReference type="GO" id="GO:0004152">
    <property type="term" value="F:dihydroorotate dehydrogenase activity"/>
    <property type="evidence" value="ECO:0007669"/>
    <property type="project" value="InterPro"/>
</dbReference>
<dbReference type="InterPro" id="IPR005719">
    <property type="entry name" value="Dihydroorotate_DH_2"/>
</dbReference>
<evidence type="ECO:0000313" key="14">
    <source>
        <dbReference type="Proteomes" id="UP000045706"/>
    </source>
</evidence>
<evidence type="ECO:0000256" key="7">
    <source>
        <dbReference type="ARBA" id="ARBA00022692"/>
    </source>
</evidence>
<evidence type="ECO:0000256" key="6">
    <source>
        <dbReference type="ARBA" id="ARBA00022643"/>
    </source>
</evidence>
<evidence type="ECO:0000256" key="10">
    <source>
        <dbReference type="ARBA" id="ARBA00023136"/>
    </source>
</evidence>
<dbReference type="GO" id="GO:0006207">
    <property type="term" value="P:'de novo' pyrimidine nucleobase biosynthetic process"/>
    <property type="evidence" value="ECO:0007669"/>
    <property type="project" value="InterPro"/>
</dbReference>
<evidence type="ECO:0000256" key="5">
    <source>
        <dbReference type="ARBA" id="ARBA00022630"/>
    </source>
</evidence>
<keyword evidence="5" id="KW-0285">Flavoprotein</keyword>
<organism evidence="13 14">
    <name type="scientific">Verticillium longisporum</name>
    <name type="common">Verticillium dahliae var. longisporum</name>
    <dbReference type="NCBI Taxonomy" id="100787"/>
    <lineage>
        <taxon>Eukaryota</taxon>
        <taxon>Fungi</taxon>
        <taxon>Dikarya</taxon>
        <taxon>Ascomycota</taxon>
        <taxon>Pezizomycotina</taxon>
        <taxon>Sordariomycetes</taxon>
        <taxon>Hypocreomycetidae</taxon>
        <taxon>Glomerellales</taxon>
        <taxon>Plectosphaerellaceae</taxon>
        <taxon>Verticillium</taxon>
    </lineage>
</organism>
<feature type="domain" description="Dihydroorotate dehydrogenase catalytic" evidence="12">
    <location>
        <begin position="377"/>
        <end position="732"/>
    </location>
</feature>
<gene>
    <name evidence="13" type="ORF">BN1723_002277</name>
</gene>
<dbReference type="SUPFAM" id="SSF51395">
    <property type="entry name" value="FMN-linked oxidoreductases"/>
    <property type="match status" value="1"/>
</dbReference>
<evidence type="ECO:0000256" key="11">
    <source>
        <dbReference type="SAM" id="MobiDB-lite"/>
    </source>
</evidence>
<keyword evidence="10" id="KW-0472">Membrane</keyword>
<dbReference type="InterPro" id="IPR050074">
    <property type="entry name" value="DHO_dehydrogenase"/>
</dbReference>